<accession>A0AC60PXC2</accession>
<comment type="caution">
    <text evidence="1">The sequence shown here is derived from an EMBL/GenBank/DDBJ whole genome shotgun (WGS) entry which is preliminary data.</text>
</comment>
<dbReference type="Proteomes" id="UP000805193">
    <property type="component" value="Unassembled WGS sequence"/>
</dbReference>
<gene>
    <name evidence="1" type="ORF">HPB47_027659</name>
</gene>
<reference evidence="1 2" key="1">
    <citation type="journal article" date="2020" name="Cell">
        <title>Large-Scale Comparative Analyses of Tick Genomes Elucidate Their Genetic Diversity and Vector Capacities.</title>
        <authorList>
            <consortium name="Tick Genome and Microbiome Consortium (TIGMIC)"/>
            <person name="Jia N."/>
            <person name="Wang J."/>
            <person name="Shi W."/>
            <person name="Du L."/>
            <person name="Sun Y."/>
            <person name="Zhan W."/>
            <person name="Jiang J.F."/>
            <person name="Wang Q."/>
            <person name="Zhang B."/>
            <person name="Ji P."/>
            <person name="Bell-Sakyi L."/>
            <person name="Cui X.M."/>
            <person name="Yuan T.T."/>
            <person name="Jiang B.G."/>
            <person name="Yang W.F."/>
            <person name="Lam T.T."/>
            <person name="Chang Q.C."/>
            <person name="Ding S.J."/>
            <person name="Wang X.J."/>
            <person name="Zhu J.G."/>
            <person name="Ruan X.D."/>
            <person name="Zhao L."/>
            <person name="Wei J.T."/>
            <person name="Ye R.Z."/>
            <person name="Que T.C."/>
            <person name="Du C.H."/>
            <person name="Zhou Y.H."/>
            <person name="Cheng J.X."/>
            <person name="Dai P.F."/>
            <person name="Guo W.B."/>
            <person name="Han X.H."/>
            <person name="Huang E.J."/>
            <person name="Li L.F."/>
            <person name="Wei W."/>
            <person name="Gao Y.C."/>
            <person name="Liu J.Z."/>
            <person name="Shao H.Z."/>
            <person name="Wang X."/>
            <person name="Wang C.C."/>
            <person name="Yang T.C."/>
            <person name="Huo Q.B."/>
            <person name="Li W."/>
            <person name="Chen H.Y."/>
            <person name="Chen S.E."/>
            <person name="Zhou L.G."/>
            <person name="Ni X.B."/>
            <person name="Tian J.H."/>
            <person name="Sheng Y."/>
            <person name="Liu T."/>
            <person name="Pan Y.S."/>
            <person name="Xia L.Y."/>
            <person name="Li J."/>
            <person name="Zhao F."/>
            <person name="Cao W.C."/>
        </authorList>
    </citation>
    <scope>NUCLEOTIDE SEQUENCE [LARGE SCALE GENOMIC DNA]</scope>
    <source>
        <strain evidence="1">Iper-2018</strain>
    </source>
</reference>
<proteinExistence type="predicted"/>
<sequence>MRHMLDTPGDIVLGGDFNCVLSCTYRVGGVAGKDSSATTLRGVLRDNDLVDVTSRFPGFMLRYTRWQGGSHARLDRLYVSSGLLAGAASYSFKMVPFSDHVLVTTKPRSDVATKRRVRGSWKMNITILDSQEFSARVQQRLENFGRVVDACTWEAFKEVLRELAEAFSQTKATEARQESEVRRAIKKLSGNKAPRPDGIGAEFYKTYVDLLCPILVEVYQDIFQRKLLPPSMRASLTVLIPKKAGNSSDPAVTDYRPISLLCGDNKIFAKSLARRLDLGLRCVVGDHQAYGLRGRSIARNLHAMRIVREASGEGHQPLAVLQLDMSQAFDRVSHEFLRAVLKKCEVGDGMLDWVGLCYRDISTRLLVNGDKGRSIPIGRSVRQGCPLSPILFALQLEPLWRSIIRDATMQGLQMGDQQVKPLAYADDVALMCTFKAQVEAALQHVAVLSQASGAAVNRQKFIGAWLGDWATTPKIFADIEWRTTVDSYLGAPIEERGPTVEKWRLKTNAIQAKLPRGSAGGYRSLIEQIAASVEFFLVLFSWGYLLAASRKTLYWDTLAIVLPVPLYRMEPVPLCGAELFKRVRRFPVPASTKDFFVPLHLEVLPVKVWLDARMCFRPLVYELRPVWRE</sequence>
<name>A0AC60PXC2_IXOPE</name>
<protein>
    <submittedName>
        <fullName evidence="1">Uncharacterized protein</fullName>
    </submittedName>
</protein>
<evidence type="ECO:0000313" key="1">
    <source>
        <dbReference type="EMBL" id="KAG0425165.1"/>
    </source>
</evidence>
<dbReference type="EMBL" id="JABSTQ010009883">
    <property type="protein sequence ID" value="KAG0425165.1"/>
    <property type="molecule type" value="Genomic_DNA"/>
</dbReference>
<keyword evidence="2" id="KW-1185">Reference proteome</keyword>
<organism evidence="1 2">
    <name type="scientific">Ixodes persulcatus</name>
    <name type="common">Taiga tick</name>
    <dbReference type="NCBI Taxonomy" id="34615"/>
    <lineage>
        <taxon>Eukaryota</taxon>
        <taxon>Metazoa</taxon>
        <taxon>Ecdysozoa</taxon>
        <taxon>Arthropoda</taxon>
        <taxon>Chelicerata</taxon>
        <taxon>Arachnida</taxon>
        <taxon>Acari</taxon>
        <taxon>Parasitiformes</taxon>
        <taxon>Ixodida</taxon>
        <taxon>Ixodoidea</taxon>
        <taxon>Ixodidae</taxon>
        <taxon>Ixodinae</taxon>
        <taxon>Ixodes</taxon>
    </lineage>
</organism>
<evidence type="ECO:0000313" key="2">
    <source>
        <dbReference type="Proteomes" id="UP000805193"/>
    </source>
</evidence>